<evidence type="ECO:0000256" key="3">
    <source>
        <dbReference type="ARBA" id="ARBA00047942"/>
    </source>
</evidence>
<dbReference type="InterPro" id="IPR036086">
    <property type="entry name" value="ParB/Sulfiredoxin_sf"/>
</dbReference>
<evidence type="ECO:0000256" key="1">
    <source>
        <dbReference type="ARBA" id="ARBA00022603"/>
    </source>
</evidence>
<dbReference type="SUPFAM" id="SSF53335">
    <property type="entry name" value="S-adenosyl-L-methionine-dependent methyltransferases"/>
    <property type="match status" value="1"/>
</dbReference>
<evidence type="ECO:0000256" key="2">
    <source>
        <dbReference type="ARBA" id="ARBA00022679"/>
    </source>
</evidence>
<dbReference type="PRINTS" id="PR00508">
    <property type="entry name" value="S21N4MTFRASE"/>
</dbReference>
<dbReference type="Proteomes" id="UP001379235">
    <property type="component" value="Unassembled WGS sequence"/>
</dbReference>
<sequence length="482" mass="53138">MAKDICKTTKLKKLLQETSAQRRSSNQAAKDVEAARHMPGRNDLQPRLQTLSSPIDALTVSANRTRETTPQLLESLIRSIKKFGMITPILIDQDNVIVAGHAIWEAARKLGLEEIECRVIDHLDPIEREALALALNRIGEIGKFDLVKLRERIITIESHGIELISTGFTLPEIDQIKFVPLVEGAGEESEAEIEAETRTSRLGDMFRLGRNRLQCGDALDERSYRRVLGGSLAHAIFSDPPYNCKIEGFVGGLGKHKHEDFIKFAGKESAEEFAMFLATYLQLCRTFSSPGAVVFACMDWRQIELLLTAGSEAGLHRINMAVWNKGSGGMGGLYRSAHELITVFCNGKTPITNNVELGVHGRDRTNVWTYAGANRRGSSASLALADHPTPKPVELVVDALLDVTRPGDSVLDPFMGSGTTIIACEQCDRVGYGIELDPKYVDRAINRWEALTGENAVHIDSGLTFAELLEQRAEHQVEIGDV</sequence>
<dbReference type="RefSeq" id="WP_339967151.1">
    <property type="nucleotide sequence ID" value="NZ_JBBHJY010000005.1"/>
</dbReference>
<keyword evidence="8" id="KW-1185">Reference proteome</keyword>
<dbReference type="Pfam" id="PF01555">
    <property type="entry name" value="N6_N4_Mtase"/>
    <property type="match status" value="1"/>
</dbReference>
<feature type="region of interest" description="Disordered" evidence="5">
    <location>
        <begin position="16"/>
        <end position="47"/>
    </location>
</feature>
<dbReference type="InterPro" id="IPR001091">
    <property type="entry name" value="RM_Methyltransferase"/>
</dbReference>
<dbReference type="GO" id="GO:0008168">
    <property type="term" value="F:methyltransferase activity"/>
    <property type="evidence" value="ECO:0007669"/>
    <property type="project" value="UniProtKB-KW"/>
</dbReference>
<comment type="caution">
    <text evidence="7">The sequence shown here is derived from an EMBL/GenBank/DDBJ whole genome shotgun (WGS) entry which is preliminary data.</text>
</comment>
<dbReference type="Gene3D" id="3.90.1530.10">
    <property type="entry name" value="Conserved hypothetical protein from pyrococcus furiosus pfu- 392566-001, ParB domain"/>
    <property type="match status" value="1"/>
</dbReference>
<dbReference type="InterPro" id="IPR015840">
    <property type="entry name" value="DNA_MeTrfase_ParB"/>
</dbReference>
<organism evidence="7 8">
    <name type="scientific">Novosphingobium aquae</name>
    <dbReference type="NCBI Taxonomy" id="3133435"/>
    <lineage>
        <taxon>Bacteria</taxon>
        <taxon>Pseudomonadati</taxon>
        <taxon>Pseudomonadota</taxon>
        <taxon>Alphaproteobacteria</taxon>
        <taxon>Sphingomonadales</taxon>
        <taxon>Sphingomonadaceae</taxon>
        <taxon>Novosphingobium</taxon>
    </lineage>
</organism>
<dbReference type="EMBL" id="JBBHJY010000005">
    <property type="protein sequence ID" value="MEJ6010478.1"/>
    <property type="molecule type" value="Genomic_DNA"/>
</dbReference>
<gene>
    <name evidence="7" type="ORF">WG900_11170</name>
</gene>
<reference evidence="7 8" key="1">
    <citation type="submission" date="2024-03" db="EMBL/GenBank/DDBJ databases">
        <authorList>
            <person name="Jo J.-H."/>
        </authorList>
    </citation>
    <scope>NUCLEOTIDE SEQUENCE [LARGE SCALE GENOMIC DNA]</scope>
    <source>
        <strain evidence="7 8">AS3R-12</strain>
    </source>
</reference>
<dbReference type="PANTHER" id="PTHR33375:SF1">
    <property type="entry name" value="CHROMOSOME-PARTITIONING PROTEIN PARB-RELATED"/>
    <property type="match status" value="1"/>
</dbReference>
<evidence type="ECO:0000256" key="4">
    <source>
        <dbReference type="RuleBase" id="RU362026"/>
    </source>
</evidence>
<dbReference type="CDD" id="cd16403">
    <property type="entry name" value="ParB_N_like_MT"/>
    <property type="match status" value="1"/>
</dbReference>
<dbReference type="InterPro" id="IPR002941">
    <property type="entry name" value="DNA_methylase_N4/N6"/>
</dbReference>
<evidence type="ECO:0000256" key="5">
    <source>
        <dbReference type="SAM" id="MobiDB-lite"/>
    </source>
</evidence>
<dbReference type="InterPro" id="IPR050336">
    <property type="entry name" value="Chromosome_partition/occlusion"/>
</dbReference>
<protein>
    <recommendedName>
        <fullName evidence="4">Methyltransferase</fullName>
        <ecNumber evidence="4">2.1.1.-</ecNumber>
    </recommendedName>
</protein>
<keyword evidence="2" id="KW-0808">Transferase</keyword>
<dbReference type="SUPFAM" id="SSF110849">
    <property type="entry name" value="ParB/Sulfiredoxin"/>
    <property type="match status" value="1"/>
</dbReference>
<dbReference type="EC" id="2.1.1.-" evidence="4"/>
<evidence type="ECO:0000313" key="8">
    <source>
        <dbReference type="Proteomes" id="UP001379235"/>
    </source>
</evidence>
<evidence type="ECO:0000313" key="7">
    <source>
        <dbReference type="EMBL" id="MEJ6010478.1"/>
    </source>
</evidence>
<dbReference type="PIRSF" id="PIRSF036758">
    <property type="entry name" value="Aden_M_ParB"/>
    <property type="match status" value="1"/>
</dbReference>
<dbReference type="PANTHER" id="PTHR33375">
    <property type="entry name" value="CHROMOSOME-PARTITIONING PROTEIN PARB-RELATED"/>
    <property type="match status" value="1"/>
</dbReference>
<name>A0ABU8SB52_9SPHN</name>
<accession>A0ABU8SB52</accession>
<dbReference type="InterPro" id="IPR029063">
    <property type="entry name" value="SAM-dependent_MTases_sf"/>
</dbReference>
<feature type="compositionally biased region" description="Polar residues" evidence="5">
    <location>
        <begin position="16"/>
        <end position="28"/>
    </location>
</feature>
<evidence type="ECO:0000259" key="6">
    <source>
        <dbReference type="SMART" id="SM00470"/>
    </source>
</evidence>
<comment type="catalytic activity">
    <reaction evidence="3">
        <text>a 2'-deoxyadenosine in DNA + S-adenosyl-L-methionine = an N(6)-methyl-2'-deoxyadenosine in DNA + S-adenosyl-L-homocysteine + H(+)</text>
        <dbReference type="Rhea" id="RHEA:15197"/>
        <dbReference type="Rhea" id="RHEA-COMP:12418"/>
        <dbReference type="Rhea" id="RHEA-COMP:12419"/>
        <dbReference type="ChEBI" id="CHEBI:15378"/>
        <dbReference type="ChEBI" id="CHEBI:57856"/>
        <dbReference type="ChEBI" id="CHEBI:59789"/>
        <dbReference type="ChEBI" id="CHEBI:90615"/>
        <dbReference type="ChEBI" id="CHEBI:90616"/>
        <dbReference type="EC" id="2.1.1.72"/>
    </reaction>
</comment>
<dbReference type="InterPro" id="IPR003115">
    <property type="entry name" value="ParB_N"/>
</dbReference>
<dbReference type="SMART" id="SM00470">
    <property type="entry name" value="ParB"/>
    <property type="match status" value="1"/>
</dbReference>
<comment type="similarity">
    <text evidence="4">Belongs to the N(4)/N(6)-methyltransferase family.</text>
</comment>
<dbReference type="Pfam" id="PF02195">
    <property type="entry name" value="ParB_N"/>
    <property type="match status" value="1"/>
</dbReference>
<feature type="domain" description="ParB-like N-terminal" evidence="6">
    <location>
        <begin position="51"/>
        <end position="137"/>
    </location>
</feature>
<dbReference type="Gene3D" id="3.40.50.150">
    <property type="entry name" value="Vaccinia Virus protein VP39"/>
    <property type="match status" value="1"/>
</dbReference>
<proteinExistence type="inferred from homology"/>
<keyword evidence="1 7" id="KW-0489">Methyltransferase</keyword>
<dbReference type="GO" id="GO:0032259">
    <property type="term" value="P:methylation"/>
    <property type="evidence" value="ECO:0007669"/>
    <property type="project" value="UniProtKB-KW"/>
</dbReference>